<dbReference type="Proteomes" id="UP000185093">
    <property type="component" value="Unassembled WGS sequence"/>
</dbReference>
<protein>
    <submittedName>
        <fullName evidence="1">D-amino peptidase</fullName>
    </submittedName>
</protein>
<dbReference type="PIRSF" id="PIRSF015853">
    <property type="entry name" value="Pep_DppA"/>
    <property type="match status" value="1"/>
</dbReference>
<dbReference type="RefSeq" id="WP_074199823.1">
    <property type="nucleotide sequence ID" value="NZ_FSQZ01000001.1"/>
</dbReference>
<evidence type="ECO:0000313" key="1">
    <source>
        <dbReference type="EMBL" id="SIN73169.1"/>
    </source>
</evidence>
<reference evidence="1 2" key="1">
    <citation type="submission" date="2016-11" db="EMBL/GenBank/DDBJ databases">
        <authorList>
            <person name="Varghese N."/>
            <person name="Submissions S."/>
        </authorList>
    </citation>
    <scope>NUCLEOTIDE SEQUENCE [LARGE SCALE GENOMIC DNA]</scope>
    <source>
        <strain evidence="1 2">DSM 20664</strain>
    </source>
</reference>
<dbReference type="EMBL" id="FSQZ01000001">
    <property type="protein sequence ID" value="SIN73169.1"/>
    <property type="molecule type" value="Genomic_DNA"/>
</dbReference>
<dbReference type="SUPFAM" id="SSF63992">
    <property type="entry name" value="Dipeptide transport protein"/>
    <property type="match status" value="1"/>
</dbReference>
<dbReference type="CDD" id="cd08663">
    <property type="entry name" value="DAP_dppA_1"/>
    <property type="match status" value="1"/>
</dbReference>
<name>A0ABY1JEI2_9BACT</name>
<gene>
    <name evidence="1" type="ORF">SAMN05444368_1573</name>
</gene>
<keyword evidence="2" id="KW-1185">Reference proteome</keyword>
<proteinExistence type="predicted"/>
<dbReference type="InterPro" id="IPR036177">
    <property type="entry name" value="Peptidase_M55_sf"/>
</dbReference>
<dbReference type="InterPro" id="IPR007035">
    <property type="entry name" value="Peptidase_M55"/>
</dbReference>
<accession>A0ABY1JEI2</accession>
<evidence type="ECO:0000313" key="2">
    <source>
        <dbReference type="Proteomes" id="UP000185093"/>
    </source>
</evidence>
<dbReference type="Pfam" id="PF04951">
    <property type="entry name" value="Peptidase_M55"/>
    <property type="match status" value="1"/>
</dbReference>
<comment type="caution">
    <text evidence="1">The sequence shown here is derived from an EMBL/GenBank/DDBJ whole genome shotgun (WGS) entry which is preliminary data.</text>
</comment>
<dbReference type="Gene3D" id="3.40.50.10780">
    <property type="entry name" value="Dipeptide transport protein"/>
    <property type="match status" value="1"/>
</dbReference>
<dbReference type="InterPro" id="IPR027476">
    <property type="entry name" value="DppA_N"/>
</dbReference>
<sequence length="279" mass="30199">MKIYISVDMEGATGVVNPLQVRAESPSEYAFGCKMQLHDLKAVIDGAFEGGATEILVNDSHARMINVDVSQLPQNVRLISGNLKPLAMAEGIKDGCDCAFFVAYHAMAGTVNAILDHTVSSKTIFSVKLNGTLVGETGLNAAVCMESKVPVVLVTGDKAVSEEAKMLFDNERIVTCAVKEGRSNSCATLLPPEETYQLLKDAAARALKTFNSTYISQDLFECPYNLEITFRQTSQCDTVSYLPGIKRLDGRTIQVQCDSADKVWRWVDAAVTLASSATI</sequence>
<dbReference type="Gene3D" id="3.30.1360.130">
    <property type="entry name" value="Dipeptide transport protein"/>
    <property type="match status" value="1"/>
</dbReference>
<organism evidence="1 2">
    <name type="scientific">Acetomicrobium flavidum</name>
    <dbReference type="NCBI Taxonomy" id="49896"/>
    <lineage>
        <taxon>Bacteria</taxon>
        <taxon>Thermotogati</taxon>
        <taxon>Synergistota</taxon>
        <taxon>Synergistia</taxon>
        <taxon>Synergistales</taxon>
        <taxon>Acetomicrobiaceae</taxon>
        <taxon>Acetomicrobium</taxon>
    </lineage>
</organism>